<proteinExistence type="inferred from homology"/>
<feature type="domain" description="THIF-type NAD/FAD binding fold" evidence="7">
    <location>
        <begin position="329"/>
        <end position="566"/>
    </location>
</feature>
<evidence type="ECO:0000313" key="9">
    <source>
        <dbReference type="EMBL" id="CAL8093061.1"/>
    </source>
</evidence>
<dbReference type="SUPFAM" id="SSF69572">
    <property type="entry name" value="Activating enzymes of the ubiquitin-like proteins"/>
    <property type="match status" value="1"/>
</dbReference>
<keyword evidence="6" id="KW-0963">Cytoplasm</keyword>
<name>A0ABP1Q822_9HEXA</name>
<dbReference type="Gene3D" id="3.40.50.720">
    <property type="entry name" value="NAD(P)-binding Rossmann-like Domain"/>
    <property type="match status" value="1"/>
</dbReference>
<sequence>MMAEEKILFCPNTSQIDSTFWGSFCKLKLDVLGLNEEPLPISGQYGANEIPNLNPVISVGHSSFDSAANPYPGMVKVPGVLINTNTAEQFKQVDKNDLMVSMGSALIGKLWSEDGLKEITQNPSILGSFYLLTYADLKKYKFIYWFGFPAVTSISVEKQGPYEPLLEYFKNVTQVESVFSNSKEVLSAGFFIVNKTATGQEISVKSLEALDEPGNNVENVIFGFVDPSSFKDPGWILRNYVAFIVRKLKLVSGTVITMMAHRPRRASQLAKSYVFRVKLNFEDGFEANPKYIGWERNAKGAFGPRQVDLQMSMNPEKLAESSVDLNLKLMKWRLFPDFNLEAMHQTKCLILGAGTLGCNVARCIMGWGIRNIVFVDNGKVSYSNPARQSLYNFQDCIDGGKDKSQAAAENLKSIFPGMITRHQQIMIPMPGHPTSESTLNEVRKDYDALVKEVQECDVMFLLLDTRESRWLPTVLGQKYGKIVINAALGFDSYLVMRHGSGSVNANSDISKNLGCYFCTDVVAPGDSTRDRTLDQQCTVTRPGVSMIAGALAVEMMAALLHHPERNRAKASNSEPDTCSPLGIIPHSIRGFLSSGQTIMPSFQPFDKCTACSEKIIQEYDSRGFEFVLDVLNEPADYLEKLTGLNLLKDDFDSDGIVELSDSEDDHLSVNAE</sequence>
<dbReference type="Pfam" id="PF00899">
    <property type="entry name" value="ThiF"/>
    <property type="match status" value="1"/>
</dbReference>
<evidence type="ECO:0000256" key="2">
    <source>
        <dbReference type="ARBA" id="ARBA00017647"/>
    </source>
</evidence>
<comment type="subcellular location">
    <subcellularLocation>
        <location evidence="6">Cytoplasm</location>
    </subcellularLocation>
    <subcellularLocation>
        <location evidence="6">Preautophagosomal structure</location>
    </subcellularLocation>
</comment>
<keyword evidence="3 6" id="KW-0813">Transport</keyword>
<keyword evidence="10" id="KW-1185">Reference proteome</keyword>
<dbReference type="EMBL" id="CAXLJM020000026">
    <property type="protein sequence ID" value="CAL8093061.1"/>
    <property type="molecule type" value="Genomic_DNA"/>
</dbReference>
<reference evidence="9 10" key="1">
    <citation type="submission" date="2024-08" db="EMBL/GenBank/DDBJ databases">
        <authorList>
            <person name="Cucini C."/>
            <person name="Frati F."/>
        </authorList>
    </citation>
    <scope>NUCLEOTIDE SEQUENCE [LARGE SCALE GENOMIC DNA]</scope>
</reference>
<feature type="domain" description="Ubiquitin-like modifier-activating enzyme Atg7 N-terminal" evidence="8">
    <location>
        <begin position="9"/>
        <end position="313"/>
    </location>
</feature>
<dbReference type="InterPro" id="IPR000594">
    <property type="entry name" value="ThiF_NAD_FAD-bd"/>
</dbReference>
<evidence type="ECO:0000313" key="10">
    <source>
        <dbReference type="Proteomes" id="UP001642540"/>
    </source>
</evidence>
<evidence type="ECO:0000259" key="8">
    <source>
        <dbReference type="Pfam" id="PF16420"/>
    </source>
</evidence>
<dbReference type="Proteomes" id="UP001642540">
    <property type="component" value="Unassembled WGS sequence"/>
</dbReference>
<dbReference type="InterPro" id="IPR042523">
    <property type="entry name" value="Atg7_N_2"/>
</dbReference>
<dbReference type="InterPro" id="IPR032197">
    <property type="entry name" value="Atg7_N"/>
</dbReference>
<dbReference type="InterPro" id="IPR045886">
    <property type="entry name" value="ThiF/MoeB/HesA"/>
</dbReference>
<dbReference type="PANTHER" id="PTHR10953">
    <property type="entry name" value="UBIQUITIN-ACTIVATING ENZYME E1"/>
    <property type="match status" value="1"/>
</dbReference>
<evidence type="ECO:0000256" key="6">
    <source>
        <dbReference type="RuleBase" id="RU366022"/>
    </source>
</evidence>
<protein>
    <recommendedName>
        <fullName evidence="2 6">Ubiquitin-like modifier-activating enzyme ATG7</fullName>
    </recommendedName>
    <alternativeName>
        <fullName evidence="6">Autophagy-related protein 7</fullName>
    </alternativeName>
</protein>
<dbReference type="InterPro" id="IPR035985">
    <property type="entry name" value="Ubiquitin-activating_enz"/>
</dbReference>
<evidence type="ECO:0000256" key="1">
    <source>
        <dbReference type="ARBA" id="ARBA00010931"/>
    </source>
</evidence>
<keyword evidence="6" id="KW-0833">Ubl conjugation pathway</keyword>
<comment type="subunit">
    <text evidence="6">Homodimer.</text>
</comment>
<gene>
    <name evidence="9" type="ORF">ODALV1_LOCUS8397</name>
</gene>
<evidence type="ECO:0000256" key="4">
    <source>
        <dbReference type="ARBA" id="ARBA00022927"/>
    </source>
</evidence>
<evidence type="ECO:0000256" key="3">
    <source>
        <dbReference type="ARBA" id="ARBA00022448"/>
    </source>
</evidence>
<organism evidence="9 10">
    <name type="scientific">Orchesella dallaii</name>
    <dbReference type="NCBI Taxonomy" id="48710"/>
    <lineage>
        <taxon>Eukaryota</taxon>
        <taxon>Metazoa</taxon>
        <taxon>Ecdysozoa</taxon>
        <taxon>Arthropoda</taxon>
        <taxon>Hexapoda</taxon>
        <taxon>Collembola</taxon>
        <taxon>Entomobryomorpha</taxon>
        <taxon>Entomobryoidea</taxon>
        <taxon>Orchesellidae</taxon>
        <taxon>Orchesellinae</taxon>
        <taxon>Orchesella</taxon>
    </lineage>
</organism>
<dbReference type="Pfam" id="PF16420">
    <property type="entry name" value="ATG7_N"/>
    <property type="match status" value="1"/>
</dbReference>
<evidence type="ECO:0000259" key="7">
    <source>
        <dbReference type="Pfam" id="PF00899"/>
    </source>
</evidence>
<keyword evidence="5 6" id="KW-0072">Autophagy</keyword>
<dbReference type="InterPro" id="IPR042522">
    <property type="entry name" value="Atg7_N_1"/>
</dbReference>
<dbReference type="Gene3D" id="3.40.140.100">
    <property type="entry name" value="Ubiquitin-like modifier-activating enzyme ATG7 C-terminal domain"/>
    <property type="match status" value="1"/>
</dbReference>
<comment type="function">
    <text evidence="6">E1-like activating enzyme involved in the 2 ubiquitin-like systems required for autophagy.</text>
</comment>
<dbReference type="PANTHER" id="PTHR10953:SF3">
    <property type="entry name" value="UBIQUITIN-LIKE MODIFIER-ACTIVATING ENZYME ATG7"/>
    <property type="match status" value="1"/>
</dbReference>
<dbReference type="NCBIfam" id="TIGR01381">
    <property type="entry name" value="E1_like_apg7"/>
    <property type="match status" value="1"/>
</dbReference>
<evidence type="ECO:0000256" key="5">
    <source>
        <dbReference type="ARBA" id="ARBA00023006"/>
    </source>
</evidence>
<accession>A0ABP1Q822</accession>
<keyword evidence="4 6" id="KW-0653">Protein transport</keyword>
<dbReference type="Gene3D" id="3.40.140.70">
    <property type="entry name" value="Ubiquitin-like modifier-activating enzyme ATG7 N-terminal domain"/>
    <property type="match status" value="1"/>
</dbReference>
<dbReference type="InterPro" id="IPR006285">
    <property type="entry name" value="Atg7"/>
</dbReference>
<comment type="similarity">
    <text evidence="1 6">Belongs to the ATG7 family.</text>
</comment>
<comment type="caution">
    <text evidence="9">The sequence shown here is derived from an EMBL/GenBank/DDBJ whole genome shotgun (WGS) entry which is preliminary data.</text>
</comment>